<sequence>MMLSFGPLAKQVLLLLKQLGPPYDKQNHMFLGSAGYGPPPSLPNTALQLGLLD</sequence>
<reference evidence="1" key="2">
    <citation type="submission" date="2023-06" db="EMBL/GenBank/DDBJ databases">
        <authorList>
            <person name="Ma L."/>
            <person name="Liu K.-W."/>
            <person name="Li Z."/>
            <person name="Hsiao Y.-Y."/>
            <person name="Qi Y."/>
            <person name="Fu T."/>
            <person name="Tang G."/>
            <person name="Zhang D."/>
            <person name="Sun W.-H."/>
            <person name="Liu D.-K."/>
            <person name="Li Y."/>
            <person name="Chen G.-Z."/>
            <person name="Liu X.-D."/>
            <person name="Liao X.-Y."/>
            <person name="Jiang Y.-T."/>
            <person name="Yu X."/>
            <person name="Hao Y."/>
            <person name="Huang J."/>
            <person name="Zhao X.-W."/>
            <person name="Ke S."/>
            <person name="Chen Y.-Y."/>
            <person name="Wu W.-L."/>
            <person name="Hsu J.-L."/>
            <person name="Lin Y.-F."/>
            <person name="Huang M.-D."/>
            <person name="Li C.-Y."/>
            <person name="Huang L."/>
            <person name="Wang Z.-W."/>
            <person name="Zhao X."/>
            <person name="Zhong W.-Y."/>
            <person name="Peng D.-H."/>
            <person name="Ahmad S."/>
            <person name="Lan S."/>
            <person name="Zhang J.-S."/>
            <person name="Tsai W.-C."/>
            <person name="Van De Peer Y."/>
            <person name="Liu Z.-J."/>
        </authorList>
    </citation>
    <scope>NUCLEOTIDE SEQUENCE</scope>
    <source>
        <strain evidence="1">CP</strain>
        <tissue evidence="1">Leaves</tissue>
    </source>
</reference>
<organism evidence="1 2">
    <name type="scientific">Acorus calamus</name>
    <name type="common">Sweet flag</name>
    <dbReference type="NCBI Taxonomy" id="4465"/>
    <lineage>
        <taxon>Eukaryota</taxon>
        <taxon>Viridiplantae</taxon>
        <taxon>Streptophyta</taxon>
        <taxon>Embryophyta</taxon>
        <taxon>Tracheophyta</taxon>
        <taxon>Spermatophyta</taxon>
        <taxon>Magnoliopsida</taxon>
        <taxon>Liliopsida</taxon>
        <taxon>Acoraceae</taxon>
        <taxon>Acorus</taxon>
    </lineage>
</organism>
<evidence type="ECO:0000313" key="2">
    <source>
        <dbReference type="Proteomes" id="UP001180020"/>
    </source>
</evidence>
<name>A0AAV9DNY1_ACOCL</name>
<evidence type="ECO:0000313" key="1">
    <source>
        <dbReference type="EMBL" id="KAK1302490.1"/>
    </source>
</evidence>
<dbReference type="EMBL" id="JAUJYO010000012">
    <property type="protein sequence ID" value="KAK1302490.1"/>
    <property type="molecule type" value="Genomic_DNA"/>
</dbReference>
<accession>A0AAV9DNY1</accession>
<keyword evidence="2" id="KW-1185">Reference proteome</keyword>
<reference evidence="1" key="1">
    <citation type="journal article" date="2023" name="Nat. Commun.">
        <title>Diploid and tetraploid genomes of Acorus and the evolution of monocots.</title>
        <authorList>
            <person name="Ma L."/>
            <person name="Liu K.W."/>
            <person name="Li Z."/>
            <person name="Hsiao Y.Y."/>
            <person name="Qi Y."/>
            <person name="Fu T."/>
            <person name="Tang G.D."/>
            <person name="Zhang D."/>
            <person name="Sun W.H."/>
            <person name="Liu D.K."/>
            <person name="Li Y."/>
            <person name="Chen G.Z."/>
            <person name="Liu X.D."/>
            <person name="Liao X.Y."/>
            <person name="Jiang Y.T."/>
            <person name="Yu X."/>
            <person name="Hao Y."/>
            <person name="Huang J."/>
            <person name="Zhao X.W."/>
            <person name="Ke S."/>
            <person name="Chen Y.Y."/>
            <person name="Wu W.L."/>
            <person name="Hsu J.L."/>
            <person name="Lin Y.F."/>
            <person name="Huang M.D."/>
            <person name="Li C.Y."/>
            <person name="Huang L."/>
            <person name="Wang Z.W."/>
            <person name="Zhao X."/>
            <person name="Zhong W.Y."/>
            <person name="Peng D.H."/>
            <person name="Ahmad S."/>
            <person name="Lan S."/>
            <person name="Zhang J.S."/>
            <person name="Tsai W.C."/>
            <person name="Van de Peer Y."/>
            <person name="Liu Z.J."/>
        </authorList>
    </citation>
    <scope>NUCLEOTIDE SEQUENCE</scope>
    <source>
        <strain evidence="1">CP</strain>
    </source>
</reference>
<protein>
    <submittedName>
        <fullName evidence="1">Uncharacterized protein</fullName>
    </submittedName>
</protein>
<comment type="caution">
    <text evidence="1">The sequence shown here is derived from an EMBL/GenBank/DDBJ whole genome shotgun (WGS) entry which is preliminary data.</text>
</comment>
<dbReference type="Proteomes" id="UP001180020">
    <property type="component" value="Unassembled WGS sequence"/>
</dbReference>
<dbReference type="AlphaFoldDB" id="A0AAV9DNY1"/>
<proteinExistence type="predicted"/>
<gene>
    <name evidence="1" type="ORF">QJS10_CPB12g01317</name>
</gene>